<keyword evidence="9" id="KW-0004">4Fe-4S</keyword>
<feature type="domain" description="Radical SAM core" evidence="10">
    <location>
        <begin position="1"/>
        <end position="234"/>
    </location>
</feature>
<dbReference type="CDD" id="cd01335">
    <property type="entry name" value="Radical_SAM"/>
    <property type="match status" value="1"/>
</dbReference>
<keyword evidence="3 9" id="KW-0349">Heme</keyword>
<accession>A0ABT0XRG8</accession>
<dbReference type="SFLD" id="SFLDF00562">
    <property type="entry name" value="HemN-like__clustered_with_heat"/>
    <property type="match status" value="1"/>
</dbReference>
<comment type="subcellular location">
    <subcellularLocation>
        <location evidence="9">Cytoplasm</location>
    </subcellularLocation>
</comment>
<reference evidence="11" key="1">
    <citation type="submission" date="2022-06" db="EMBL/GenBank/DDBJ databases">
        <title>Alkalicoccobacillus porphyridii sp. nov., isolated from a marine red alga, Porphyridium purpureum and reclassification of Shouchella plakortidis and Shouchella gibsonii as Alkalicoccobacillus plakortidis comb. nov. and Alkalicoccobacillus gibsonii comb. nov.</title>
        <authorList>
            <person name="Kim K.H."/>
            <person name="Lee J.K."/>
            <person name="Han D.M."/>
            <person name="Baek J.H."/>
            <person name="Jeon C.O."/>
        </authorList>
    </citation>
    <scope>NUCLEOTIDE SEQUENCE</scope>
    <source>
        <strain evidence="11">DSM 19153</strain>
    </source>
</reference>
<dbReference type="Gene3D" id="3.20.20.70">
    <property type="entry name" value="Aldolase class I"/>
    <property type="match status" value="1"/>
</dbReference>
<keyword evidence="5 9" id="KW-0479">Metal-binding</keyword>
<dbReference type="SFLD" id="SFLDF00288">
    <property type="entry name" value="HemN-like__clustered_with_nucl"/>
    <property type="match status" value="1"/>
</dbReference>
<dbReference type="Pfam" id="PF06969">
    <property type="entry name" value="HemN_C"/>
    <property type="match status" value="1"/>
</dbReference>
<dbReference type="InterPro" id="IPR034505">
    <property type="entry name" value="Coproporphyrinogen-III_oxidase"/>
</dbReference>
<evidence type="ECO:0000256" key="6">
    <source>
        <dbReference type="ARBA" id="ARBA00023004"/>
    </source>
</evidence>
<evidence type="ECO:0000313" key="11">
    <source>
        <dbReference type="EMBL" id="MCM2677864.1"/>
    </source>
</evidence>
<gene>
    <name evidence="11" type="primary">hemW</name>
    <name evidence="11" type="ORF">NDM98_22255</name>
</gene>
<evidence type="ECO:0000256" key="5">
    <source>
        <dbReference type="ARBA" id="ARBA00022723"/>
    </source>
</evidence>
<dbReference type="NCBIfam" id="TIGR00539">
    <property type="entry name" value="hemN_rel"/>
    <property type="match status" value="1"/>
</dbReference>
<evidence type="ECO:0000256" key="2">
    <source>
        <dbReference type="ARBA" id="ARBA00017228"/>
    </source>
</evidence>
<dbReference type="PANTHER" id="PTHR13932:SF5">
    <property type="entry name" value="RADICAL S-ADENOSYL METHIONINE DOMAIN-CONTAINING PROTEIN 1, MITOCHONDRIAL"/>
    <property type="match status" value="1"/>
</dbReference>
<organism evidence="11 12">
    <name type="scientific">Alkalicoccobacillus plakortidis</name>
    <dbReference type="NCBI Taxonomy" id="444060"/>
    <lineage>
        <taxon>Bacteria</taxon>
        <taxon>Bacillati</taxon>
        <taxon>Bacillota</taxon>
        <taxon>Bacilli</taxon>
        <taxon>Bacillales</taxon>
        <taxon>Bacillaceae</taxon>
        <taxon>Alkalicoccobacillus</taxon>
    </lineage>
</organism>
<keyword evidence="4 9" id="KW-0949">S-adenosyl-L-methionine</keyword>
<evidence type="ECO:0000256" key="4">
    <source>
        <dbReference type="ARBA" id="ARBA00022691"/>
    </source>
</evidence>
<dbReference type="Pfam" id="PF04055">
    <property type="entry name" value="Radical_SAM"/>
    <property type="match status" value="1"/>
</dbReference>
<dbReference type="InterPro" id="IPR004559">
    <property type="entry name" value="HemW-like"/>
</dbReference>
<keyword evidence="8 9" id="KW-0143">Chaperone</keyword>
<proteinExistence type="inferred from homology"/>
<dbReference type="SFLD" id="SFLDG01065">
    <property type="entry name" value="anaerobic_coproporphyrinogen-I"/>
    <property type="match status" value="1"/>
</dbReference>
<evidence type="ECO:0000256" key="3">
    <source>
        <dbReference type="ARBA" id="ARBA00022617"/>
    </source>
</evidence>
<keyword evidence="12" id="KW-1185">Reference proteome</keyword>
<dbReference type="InterPro" id="IPR006638">
    <property type="entry name" value="Elp3/MiaA/NifB-like_rSAM"/>
</dbReference>
<dbReference type="InterPro" id="IPR007197">
    <property type="entry name" value="rSAM"/>
</dbReference>
<evidence type="ECO:0000256" key="9">
    <source>
        <dbReference type="RuleBase" id="RU364116"/>
    </source>
</evidence>
<keyword evidence="7 9" id="KW-0411">Iron-sulfur</keyword>
<sequence length="388" mass="44185">MNHQAIYVHIPFCEHICHYCDFNKVFLKNQPVQSYLDALLLEMKKDQAEYPSKDIQTIYIGGGTPTALTADQLSYLLKGMKEIFSLDHVKEWTVEVNPDSAEEDKLQALIDAGVNRLSIGVQTFDTQLLEMIGRTHRADSVIEAVKTARKVGFRNLSIDLMFGLPKQTPESFRDTLKQAFELDVEHISAYSLKIEEKTVFFNRQRKGTLQLPPEEHEVQMYQDLRAMSSEAGYTQYEISNFAKDGLESKHNIVYWDNASYFGFGAGASGYINGVRYQNIGPVNQYIAAVESGKPPRLNTHQVTKVEQLEEAMFLGLRKREGLDPDTFHTQYGVRFEEVYQKQLDEHLKNGLLEYHHGSLRLTSEGLLLGNEVFESFLAVLDEVEVGNN</sequence>
<dbReference type="EMBL" id="JAMQJY010000006">
    <property type="protein sequence ID" value="MCM2677864.1"/>
    <property type="molecule type" value="Genomic_DNA"/>
</dbReference>
<comment type="function">
    <text evidence="9">Probably acts as a heme chaperone, transferring heme to an unknown acceptor. Binds one molecule of heme per monomer, possibly covalently. Binds 1 [4Fe-4S] cluster. The cluster is coordinated with 3 cysteines and an exchangeable S-adenosyl-L-methionine.</text>
</comment>
<dbReference type="SFLD" id="SFLDS00029">
    <property type="entry name" value="Radical_SAM"/>
    <property type="match status" value="1"/>
</dbReference>
<dbReference type="SFLD" id="SFLDG01082">
    <property type="entry name" value="B12-binding_domain_containing"/>
    <property type="match status" value="1"/>
</dbReference>
<evidence type="ECO:0000256" key="1">
    <source>
        <dbReference type="ARBA" id="ARBA00006100"/>
    </source>
</evidence>
<protein>
    <recommendedName>
        <fullName evidence="2 9">Heme chaperone HemW</fullName>
    </recommendedName>
</protein>
<dbReference type="InterPro" id="IPR013785">
    <property type="entry name" value="Aldolase_TIM"/>
</dbReference>
<dbReference type="SMART" id="SM00729">
    <property type="entry name" value="Elp3"/>
    <property type="match status" value="1"/>
</dbReference>
<keyword evidence="9" id="KW-0963">Cytoplasm</keyword>
<dbReference type="PANTHER" id="PTHR13932">
    <property type="entry name" value="COPROPORPHYRINIGEN III OXIDASE"/>
    <property type="match status" value="1"/>
</dbReference>
<dbReference type="InterPro" id="IPR058240">
    <property type="entry name" value="rSAM_sf"/>
</dbReference>
<name>A0ABT0XRG8_9BACI</name>
<comment type="caution">
    <text evidence="11">The sequence shown here is derived from an EMBL/GenBank/DDBJ whole genome shotgun (WGS) entry which is preliminary data.</text>
</comment>
<dbReference type="RefSeq" id="WP_251611655.1">
    <property type="nucleotide sequence ID" value="NZ_JAMQJY010000006.1"/>
</dbReference>
<dbReference type="SUPFAM" id="SSF102114">
    <property type="entry name" value="Radical SAM enzymes"/>
    <property type="match status" value="1"/>
</dbReference>
<dbReference type="InterPro" id="IPR010723">
    <property type="entry name" value="HemN_C"/>
</dbReference>
<evidence type="ECO:0000256" key="8">
    <source>
        <dbReference type="ARBA" id="ARBA00023186"/>
    </source>
</evidence>
<evidence type="ECO:0000313" key="12">
    <source>
        <dbReference type="Proteomes" id="UP001203665"/>
    </source>
</evidence>
<evidence type="ECO:0000259" key="10">
    <source>
        <dbReference type="PROSITE" id="PS51918"/>
    </source>
</evidence>
<evidence type="ECO:0000256" key="7">
    <source>
        <dbReference type="ARBA" id="ARBA00023014"/>
    </source>
</evidence>
<comment type="similarity">
    <text evidence="1">Belongs to the anaerobic coproporphyrinogen-III oxidase family. HemW subfamily.</text>
</comment>
<keyword evidence="6 9" id="KW-0408">Iron</keyword>
<dbReference type="Proteomes" id="UP001203665">
    <property type="component" value="Unassembled WGS sequence"/>
</dbReference>
<dbReference type="PROSITE" id="PS51918">
    <property type="entry name" value="RADICAL_SAM"/>
    <property type="match status" value="1"/>
</dbReference>